<organism evidence="6 7">
    <name type="scientific">Pseudonocardia zijingensis</name>
    <dbReference type="NCBI Taxonomy" id="153376"/>
    <lineage>
        <taxon>Bacteria</taxon>
        <taxon>Bacillati</taxon>
        <taxon>Actinomycetota</taxon>
        <taxon>Actinomycetes</taxon>
        <taxon>Pseudonocardiales</taxon>
        <taxon>Pseudonocardiaceae</taxon>
        <taxon>Pseudonocardia</taxon>
    </lineage>
</organism>
<gene>
    <name evidence="6" type="ORF">GCM10009559_60060</name>
</gene>
<comment type="similarity">
    <text evidence="1">Belongs to the CdaR family.</text>
</comment>
<dbReference type="InterPro" id="IPR025736">
    <property type="entry name" value="PucR_C-HTH_dom"/>
</dbReference>
<dbReference type="Pfam" id="PF17853">
    <property type="entry name" value="GGDEF_2"/>
    <property type="match status" value="1"/>
</dbReference>
<feature type="domain" description="RsbT co-antagonist protein RsbRD N-terminal" evidence="4">
    <location>
        <begin position="32"/>
        <end position="171"/>
    </location>
</feature>
<dbReference type="InterPro" id="IPR042070">
    <property type="entry name" value="PucR_C-HTH_sf"/>
</dbReference>
<evidence type="ECO:0000313" key="7">
    <source>
        <dbReference type="Proteomes" id="UP001499967"/>
    </source>
</evidence>
<dbReference type="RefSeq" id="WP_343945041.1">
    <property type="nucleotide sequence ID" value="NZ_BAAAHP010000191.1"/>
</dbReference>
<evidence type="ECO:0000313" key="6">
    <source>
        <dbReference type="EMBL" id="GAA0898149.1"/>
    </source>
</evidence>
<name>A0ABN1N959_9PSEU</name>
<dbReference type="InterPro" id="IPR041522">
    <property type="entry name" value="CdaR_GGDEF"/>
</dbReference>
<sequence length="426" mass="45043">MLPTGRPGRRLPRAADEALRVLGTALLDDVEGLADRLTVLVLQREPLYAERDMLEELRTASRANLQRGIQVIADQVPAGVDPEDTSRDTGRRRARAGVPLEVVLRAYRLGGRVLWEALLEASRRRFDGGYDEALLDAAGYVWRVNDGSSSALVQAYRQEELRLQSHDLGRRHAVLDGLIEGRGSDPVFLRDAAAVLGLPEVGPVLCVVAPADPSGEEALRAPQEALAAVGIASAWALRPRDEVGVAALGHRAARVALDALRPCATGRVGVSPPVDGLGELDTGYRLAHTAARTLHGPGLAVLDERLPEALLADSPELAPRVVRAGLGGLLDLPPADRDTLLQTLEQLLAAGGSPTHAAAALFCHRNTVIYRMRRIEAVTGRSVADPRDRLLLTLGLLGARGVSGGTRDGAAARTASALPLPPAGGG</sequence>
<protein>
    <submittedName>
        <fullName evidence="6">Helix-turn-helix domain-containing protein</fullName>
    </submittedName>
</protein>
<dbReference type="Pfam" id="PF13556">
    <property type="entry name" value="HTH_30"/>
    <property type="match status" value="1"/>
</dbReference>
<feature type="domain" description="PucR C-terminal helix-turn-helix" evidence="3">
    <location>
        <begin position="340"/>
        <end position="396"/>
    </location>
</feature>
<comment type="caution">
    <text evidence="6">The sequence shown here is derived from an EMBL/GenBank/DDBJ whole genome shotgun (WGS) entry which is preliminary data.</text>
</comment>
<dbReference type="PANTHER" id="PTHR33744">
    <property type="entry name" value="CARBOHYDRATE DIACID REGULATOR"/>
    <property type="match status" value="1"/>
</dbReference>
<dbReference type="InterPro" id="IPR051448">
    <property type="entry name" value="CdaR-like_regulators"/>
</dbReference>
<dbReference type="PANTHER" id="PTHR33744:SF1">
    <property type="entry name" value="DNA-BINDING TRANSCRIPTIONAL ACTIVATOR ADER"/>
    <property type="match status" value="1"/>
</dbReference>
<evidence type="ECO:0000256" key="1">
    <source>
        <dbReference type="ARBA" id="ARBA00006754"/>
    </source>
</evidence>
<accession>A0ABN1N959</accession>
<evidence type="ECO:0000256" key="2">
    <source>
        <dbReference type="SAM" id="MobiDB-lite"/>
    </source>
</evidence>
<dbReference type="Proteomes" id="UP001499967">
    <property type="component" value="Unassembled WGS sequence"/>
</dbReference>
<feature type="domain" description="CdaR GGDEF-like" evidence="5">
    <location>
        <begin position="181"/>
        <end position="292"/>
    </location>
</feature>
<feature type="compositionally biased region" description="Low complexity" evidence="2">
    <location>
        <begin position="408"/>
        <end position="417"/>
    </location>
</feature>
<dbReference type="EMBL" id="BAAAHP010000191">
    <property type="protein sequence ID" value="GAA0898149.1"/>
    <property type="molecule type" value="Genomic_DNA"/>
</dbReference>
<dbReference type="Gene3D" id="1.10.10.2840">
    <property type="entry name" value="PucR C-terminal helix-turn-helix domain"/>
    <property type="match status" value="1"/>
</dbReference>
<feature type="region of interest" description="Disordered" evidence="2">
    <location>
        <begin position="404"/>
        <end position="426"/>
    </location>
</feature>
<keyword evidence="7" id="KW-1185">Reference proteome</keyword>
<evidence type="ECO:0000259" key="3">
    <source>
        <dbReference type="Pfam" id="PF13556"/>
    </source>
</evidence>
<dbReference type="InterPro" id="IPR025751">
    <property type="entry name" value="RsbRD_N_dom"/>
</dbReference>
<dbReference type="Pfam" id="PF14361">
    <property type="entry name" value="RsbRD_N"/>
    <property type="match status" value="1"/>
</dbReference>
<proteinExistence type="inferred from homology"/>
<reference evidence="6 7" key="1">
    <citation type="journal article" date="2019" name="Int. J. Syst. Evol. Microbiol.">
        <title>The Global Catalogue of Microorganisms (GCM) 10K type strain sequencing project: providing services to taxonomists for standard genome sequencing and annotation.</title>
        <authorList>
            <consortium name="The Broad Institute Genomics Platform"/>
            <consortium name="The Broad Institute Genome Sequencing Center for Infectious Disease"/>
            <person name="Wu L."/>
            <person name="Ma J."/>
        </authorList>
    </citation>
    <scope>NUCLEOTIDE SEQUENCE [LARGE SCALE GENOMIC DNA]</scope>
    <source>
        <strain evidence="6 7">JCM 11117</strain>
    </source>
</reference>
<evidence type="ECO:0000259" key="5">
    <source>
        <dbReference type="Pfam" id="PF17853"/>
    </source>
</evidence>
<evidence type="ECO:0000259" key="4">
    <source>
        <dbReference type="Pfam" id="PF14361"/>
    </source>
</evidence>